<protein>
    <submittedName>
        <fullName evidence="2">Uncharacterized protein</fullName>
    </submittedName>
</protein>
<comment type="caution">
    <text evidence="2">The sequence shown here is derived from an EMBL/GenBank/DDBJ whole genome shotgun (WGS) entry which is preliminary data.</text>
</comment>
<accession>A0A8J6B9Z3</accession>
<feature type="region of interest" description="Disordered" evidence="1">
    <location>
        <begin position="275"/>
        <end position="307"/>
    </location>
</feature>
<evidence type="ECO:0000313" key="3">
    <source>
        <dbReference type="Proteomes" id="UP000717585"/>
    </source>
</evidence>
<feature type="compositionally biased region" description="Acidic residues" evidence="1">
    <location>
        <begin position="282"/>
        <end position="300"/>
    </location>
</feature>
<gene>
    <name evidence="2" type="ORF">J8273_1164</name>
</gene>
<sequence>MWLLKSKKKAATRKEDKNSAILDVLGCETALFRASFPDDDEERIMLIEELTTDLEKKLRGKESDIDPEYATKYHNMSYALFTDIQVRKGFLDDLYNREAEQKAGKRKASDNMPDEEEKAEIESGVAEDMDAAWIYSELARTSFELRLKNAKKKGEDARVHMRDLAMVRFLQGEMYAENGMREPAEADVRGAIEALALATDEEKPLPCQLDAIIVMGTLVLRRKKKEQQQEVLDHIAQAKAILERLQQTDALVSIPLDYWREAILDLEQNWDEIKNMTKEVTDSEDSDDSSDMESSGDEDEVAVRAKN</sequence>
<name>A0A8J6B9Z3_9EUKA</name>
<dbReference type="Proteomes" id="UP000717585">
    <property type="component" value="Unassembled WGS sequence"/>
</dbReference>
<reference evidence="2" key="1">
    <citation type="submission" date="2021-05" db="EMBL/GenBank/DDBJ databases">
        <title>A free-living protist that lacks canonical eukaryotic 1 DNA replication and segregation systems.</title>
        <authorList>
            <person name="Salas-Leiva D.E."/>
            <person name="Tromer E.C."/>
            <person name="Curtis B.A."/>
            <person name="Jerlstrom-Hultqvist J."/>
            <person name="Kolisko M."/>
            <person name="Yi Z."/>
            <person name="Salas-Leiva J.S."/>
            <person name="Gallot-Lavallee L."/>
            <person name="Kops G.J.P.L."/>
            <person name="Archibald J.M."/>
            <person name="Simpson A.G.B."/>
            <person name="Roger A.J."/>
        </authorList>
    </citation>
    <scope>NUCLEOTIDE SEQUENCE</scope>
    <source>
        <strain evidence="2">BICM</strain>
    </source>
</reference>
<organism evidence="2 3">
    <name type="scientific">Carpediemonas membranifera</name>
    <dbReference type="NCBI Taxonomy" id="201153"/>
    <lineage>
        <taxon>Eukaryota</taxon>
        <taxon>Metamonada</taxon>
        <taxon>Carpediemonas-like organisms</taxon>
        <taxon>Carpediemonas</taxon>
    </lineage>
</organism>
<feature type="region of interest" description="Disordered" evidence="1">
    <location>
        <begin position="101"/>
        <end position="122"/>
    </location>
</feature>
<evidence type="ECO:0000313" key="2">
    <source>
        <dbReference type="EMBL" id="KAG9397249.1"/>
    </source>
</evidence>
<dbReference type="EMBL" id="JAHDYR010000003">
    <property type="protein sequence ID" value="KAG9397249.1"/>
    <property type="molecule type" value="Genomic_DNA"/>
</dbReference>
<evidence type="ECO:0000256" key="1">
    <source>
        <dbReference type="SAM" id="MobiDB-lite"/>
    </source>
</evidence>
<dbReference type="AlphaFoldDB" id="A0A8J6B9Z3"/>
<keyword evidence="3" id="KW-1185">Reference proteome</keyword>
<proteinExistence type="predicted"/>
<feature type="compositionally biased region" description="Acidic residues" evidence="1">
    <location>
        <begin position="112"/>
        <end position="122"/>
    </location>
</feature>